<feature type="binding site" evidence="9">
    <location>
        <position position="267"/>
    </location>
    <ligand>
        <name>[4Fe-4S] cluster</name>
        <dbReference type="ChEBI" id="CHEBI:49883"/>
    </ligand>
</feature>
<comment type="cofactor">
    <cofactor evidence="9">
        <name>[4Fe-4S] cluster</name>
        <dbReference type="ChEBI" id="CHEBI:49883"/>
    </cofactor>
    <text evidence="9">Binds 1 [4Fe-4S] cluster per subunit.</text>
</comment>
<dbReference type="EC" id="2.5.1.72" evidence="2 9"/>
<keyword evidence="5 9" id="KW-0808">Transferase</keyword>
<evidence type="ECO:0000256" key="9">
    <source>
        <dbReference type="HAMAP-Rule" id="MF_00568"/>
    </source>
</evidence>
<dbReference type="InterPro" id="IPR036094">
    <property type="entry name" value="NadA_sf"/>
</dbReference>
<feature type="binding site" evidence="9">
    <location>
        <begin position="198"/>
        <end position="200"/>
    </location>
    <ligand>
        <name>iminosuccinate</name>
        <dbReference type="ChEBI" id="CHEBI:77875"/>
    </ligand>
</feature>
<keyword evidence="3 9" id="KW-0004">4Fe-4S</keyword>
<feature type="binding site" evidence="9">
    <location>
        <position position="172"/>
    </location>
    <ligand>
        <name>[4Fe-4S] cluster</name>
        <dbReference type="ChEBI" id="CHEBI:49883"/>
    </ligand>
</feature>
<dbReference type="EMBL" id="JBHMEX010000054">
    <property type="protein sequence ID" value="MFB9065647.1"/>
    <property type="molecule type" value="Genomic_DNA"/>
</dbReference>
<dbReference type="Pfam" id="PF02445">
    <property type="entry name" value="NadA"/>
    <property type="match status" value="1"/>
</dbReference>
<feature type="binding site" evidence="9">
    <location>
        <begin position="112"/>
        <end position="114"/>
    </location>
    <ligand>
        <name>iminosuccinate</name>
        <dbReference type="ChEBI" id="CHEBI:77875"/>
    </ligand>
</feature>
<dbReference type="SUPFAM" id="SSF142754">
    <property type="entry name" value="NadA-like"/>
    <property type="match status" value="1"/>
</dbReference>
<feature type="binding site" evidence="9">
    <location>
        <position position="215"/>
    </location>
    <ligand>
        <name>iminosuccinate</name>
        <dbReference type="ChEBI" id="CHEBI:77875"/>
    </ligand>
</feature>
<dbReference type="Gene3D" id="3.40.50.10800">
    <property type="entry name" value="NadA-like"/>
    <property type="match status" value="3"/>
</dbReference>
<dbReference type="NCBIfam" id="NF006878">
    <property type="entry name" value="PRK09375.1-2"/>
    <property type="match status" value="1"/>
</dbReference>
<evidence type="ECO:0000256" key="8">
    <source>
        <dbReference type="ARBA" id="ARBA00023014"/>
    </source>
</evidence>
<dbReference type="PANTHER" id="PTHR30573">
    <property type="entry name" value="QUINOLINATE SYNTHETASE A"/>
    <property type="match status" value="1"/>
</dbReference>
<reference evidence="10 11" key="1">
    <citation type="submission" date="2024-09" db="EMBL/GenBank/DDBJ databases">
        <authorList>
            <person name="Sun Q."/>
            <person name="Mori K."/>
        </authorList>
    </citation>
    <scope>NUCLEOTIDE SEQUENCE [LARGE SCALE GENOMIC DNA]</scope>
    <source>
        <strain evidence="10 11">CECT 7908</strain>
    </source>
</reference>
<name>A0ABV5FQ29_9FLAO</name>
<keyword evidence="7 9" id="KW-0408">Iron</keyword>
<accession>A0ABV5FQ29</accession>
<comment type="similarity">
    <text evidence="9">Belongs to the quinolinate synthase family. Type 2 subfamily.</text>
</comment>
<sequence length="310" mass="34589">MDKSFLVSEINRLKQEKNAIILAHYYQEKDIQDIADFVGDSLELSKKAATTDATIIVFAGVYFMAETAKILNPNKKVLLPDLSAGCSLADGCSPQNFKKLKELFPEHVVVTYINSSAEIKAMSDWVCTSSNAKKIIDAIPKEQEIIFAPDKNLGMYLKNETKRDLLLWDGSCIVHEAFSLEKLVEIYNTNPDAKIVAHPESERHILETAHYIGSTSGMLNFIKNDSATTFIVATEAGILHQLAKDAPQKVIIPAPSYEDNTCACSECAYMKVNTLEKLYLCLKNESPEISINEELRIEAIKPINRMLNLP</sequence>
<feature type="binding site" evidence="9">
    <location>
        <position position="129"/>
    </location>
    <ligand>
        <name>iminosuccinate</name>
        <dbReference type="ChEBI" id="CHEBI:77875"/>
    </ligand>
</feature>
<dbReference type="GO" id="GO:0016740">
    <property type="term" value="F:transferase activity"/>
    <property type="evidence" value="ECO:0007669"/>
    <property type="project" value="UniProtKB-KW"/>
</dbReference>
<evidence type="ECO:0000313" key="10">
    <source>
        <dbReference type="EMBL" id="MFB9065647.1"/>
    </source>
</evidence>
<dbReference type="PANTHER" id="PTHR30573:SF0">
    <property type="entry name" value="QUINOLINATE SYNTHASE, CHLOROPLASTIC"/>
    <property type="match status" value="1"/>
</dbReference>
<comment type="function">
    <text evidence="9">Catalyzes the condensation of iminoaspartate with dihydroxyacetone phosphate to form quinolinate.</text>
</comment>
<evidence type="ECO:0000256" key="4">
    <source>
        <dbReference type="ARBA" id="ARBA00022642"/>
    </source>
</evidence>
<evidence type="ECO:0000256" key="7">
    <source>
        <dbReference type="ARBA" id="ARBA00023004"/>
    </source>
</evidence>
<feature type="binding site" evidence="9">
    <location>
        <position position="86"/>
    </location>
    <ligand>
        <name>[4Fe-4S] cluster</name>
        <dbReference type="ChEBI" id="CHEBI:49883"/>
    </ligand>
</feature>
<keyword evidence="4 9" id="KW-0662">Pyridine nucleotide biosynthesis</keyword>
<feature type="binding site" evidence="9">
    <location>
        <position position="24"/>
    </location>
    <ligand>
        <name>iminosuccinate</name>
        <dbReference type="ChEBI" id="CHEBI:77875"/>
    </ligand>
</feature>
<comment type="catalytic activity">
    <reaction evidence="9">
        <text>iminosuccinate + dihydroxyacetone phosphate = quinolinate + phosphate + 2 H2O + H(+)</text>
        <dbReference type="Rhea" id="RHEA:25888"/>
        <dbReference type="ChEBI" id="CHEBI:15377"/>
        <dbReference type="ChEBI" id="CHEBI:15378"/>
        <dbReference type="ChEBI" id="CHEBI:29959"/>
        <dbReference type="ChEBI" id="CHEBI:43474"/>
        <dbReference type="ChEBI" id="CHEBI:57642"/>
        <dbReference type="ChEBI" id="CHEBI:77875"/>
        <dbReference type="EC" id="2.5.1.72"/>
    </reaction>
</comment>
<comment type="pathway">
    <text evidence="1 9">Cofactor biosynthesis; NAD(+) biosynthesis; quinolinate from iminoaspartate: step 1/1.</text>
</comment>
<dbReference type="HAMAP" id="MF_00568">
    <property type="entry name" value="NadA_type2"/>
    <property type="match status" value="1"/>
</dbReference>
<keyword evidence="9" id="KW-0963">Cytoplasm</keyword>
<organism evidence="10 11">
    <name type="scientific">Flavobacterium branchiarum</name>
    <dbReference type="NCBI Taxonomy" id="1114870"/>
    <lineage>
        <taxon>Bacteria</taxon>
        <taxon>Pseudomonadati</taxon>
        <taxon>Bacteroidota</taxon>
        <taxon>Flavobacteriia</taxon>
        <taxon>Flavobacteriales</taxon>
        <taxon>Flavobacteriaceae</taxon>
        <taxon>Flavobacterium</taxon>
    </lineage>
</organism>
<protein>
    <recommendedName>
        <fullName evidence="2 9">Quinolinate synthase</fullName>
        <ecNumber evidence="2 9">2.5.1.72</ecNumber>
    </recommendedName>
</protein>
<keyword evidence="6 9" id="KW-0479">Metal-binding</keyword>
<dbReference type="InterPro" id="IPR023066">
    <property type="entry name" value="Quinolinate_synth_type2"/>
</dbReference>
<gene>
    <name evidence="9 10" type="primary">nadA</name>
    <name evidence="10" type="ORF">ACFFUQ_16620</name>
</gene>
<feature type="binding site" evidence="9">
    <location>
        <position position="41"/>
    </location>
    <ligand>
        <name>iminosuccinate</name>
        <dbReference type="ChEBI" id="CHEBI:77875"/>
    </ligand>
</feature>
<comment type="caution">
    <text evidence="10">The sequence shown here is derived from an EMBL/GenBank/DDBJ whole genome shotgun (WGS) entry which is preliminary data.</text>
</comment>
<evidence type="ECO:0000256" key="1">
    <source>
        <dbReference type="ARBA" id="ARBA00005065"/>
    </source>
</evidence>
<dbReference type="NCBIfam" id="TIGR00550">
    <property type="entry name" value="nadA"/>
    <property type="match status" value="1"/>
</dbReference>
<dbReference type="Proteomes" id="UP001589589">
    <property type="component" value="Unassembled WGS sequence"/>
</dbReference>
<evidence type="ECO:0000256" key="2">
    <source>
        <dbReference type="ARBA" id="ARBA00012669"/>
    </source>
</evidence>
<keyword evidence="11" id="KW-1185">Reference proteome</keyword>
<evidence type="ECO:0000256" key="5">
    <source>
        <dbReference type="ARBA" id="ARBA00022679"/>
    </source>
</evidence>
<dbReference type="RefSeq" id="WP_290263884.1">
    <property type="nucleotide sequence ID" value="NZ_JAUFQQ010000003.1"/>
</dbReference>
<proteinExistence type="inferred from homology"/>
<keyword evidence="8 9" id="KW-0411">Iron-sulfur</keyword>
<evidence type="ECO:0000313" key="11">
    <source>
        <dbReference type="Proteomes" id="UP001589589"/>
    </source>
</evidence>
<evidence type="ECO:0000256" key="3">
    <source>
        <dbReference type="ARBA" id="ARBA00022485"/>
    </source>
</evidence>
<evidence type="ECO:0000256" key="6">
    <source>
        <dbReference type="ARBA" id="ARBA00022723"/>
    </source>
</evidence>
<comment type="subcellular location">
    <subcellularLocation>
        <location evidence="9">Cytoplasm</location>
    </subcellularLocation>
</comment>
<dbReference type="InterPro" id="IPR003473">
    <property type="entry name" value="NadA"/>
</dbReference>